<gene>
    <name evidence="3" type="ORF">ENT52_07700</name>
</gene>
<comment type="caution">
    <text evidence="3">The sequence shown here is derived from an EMBL/GenBank/DDBJ whole genome shotgun (WGS) entry which is preliminary data.</text>
</comment>
<keyword evidence="1" id="KW-0812">Transmembrane</keyword>
<feature type="domain" description="CO dehydrogenase/acetyl-CoA synthase delta subunit TIM barrel" evidence="2">
    <location>
        <begin position="57"/>
        <end position="141"/>
    </location>
</feature>
<keyword evidence="1" id="KW-0472">Membrane</keyword>
<dbReference type="Gene3D" id="3.40.50.11600">
    <property type="match status" value="1"/>
</dbReference>
<feature type="transmembrane region" description="Helical" evidence="1">
    <location>
        <begin position="136"/>
        <end position="155"/>
    </location>
</feature>
<proteinExistence type="predicted"/>
<dbReference type="InterPro" id="IPR016041">
    <property type="entry name" value="Ac-CoA_synth_d_su_TIM-brl"/>
</dbReference>
<dbReference type="Pfam" id="PF03599">
    <property type="entry name" value="CdhD"/>
    <property type="match status" value="1"/>
</dbReference>
<evidence type="ECO:0000259" key="2">
    <source>
        <dbReference type="Pfam" id="PF03599"/>
    </source>
</evidence>
<protein>
    <recommendedName>
        <fullName evidence="2">CO dehydrogenase/acetyl-CoA synthase delta subunit TIM barrel domain-containing protein</fullName>
    </recommendedName>
</protein>
<reference evidence="3" key="1">
    <citation type="journal article" date="2020" name="mSystems">
        <title>Genome- and Community-Level Interaction Insights into Carbon Utilization and Element Cycling Functions of Hydrothermarchaeota in Hydrothermal Sediment.</title>
        <authorList>
            <person name="Zhou Z."/>
            <person name="Liu Y."/>
            <person name="Xu W."/>
            <person name="Pan J."/>
            <person name="Luo Z.H."/>
            <person name="Li M."/>
        </authorList>
    </citation>
    <scope>NUCLEOTIDE SEQUENCE [LARGE SCALE GENOMIC DNA]</scope>
    <source>
        <strain evidence="3">SpSt-587</strain>
    </source>
</reference>
<evidence type="ECO:0000256" key="1">
    <source>
        <dbReference type="SAM" id="Phobius"/>
    </source>
</evidence>
<evidence type="ECO:0000313" key="3">
    <source>
        <dbReference type="EMBL" id="HGT83589.1"/>
    </source>
</evidence>
<dbReference type="AlphaFoldDB" id="A0A7J3M483"/>
<accession>A0A7J3M483</accession>
<organism evidence="3">
    <name type="scientific">Archaeoglobus fulgidus</name>
    <dbReference type="NCBI Taxonomy" id="2234"/>
    <lineage>
        <taxon>Archaea</taxon>
        <taxon>Methanobacteriati</taxon>
        <taxon>Methanobacteriota</taxon>
        <taxon>Archaeoglobi</taxon>
        <taxon>Archaeoglobales</taxon>
        <taxon>Archaeoglobaceae</taxon>
        <taxon>Archaeoglobus</taxon>
    </lineage>
</organism>
<name>A0A7J3M483_ARCFL</name>
<dbReference type="EMBL" id="DSYZ01000142">
    <property type="protein sequence ID" value="HGT83589.1"/>
    <property type="molecule type" value="Genomic_DNA"/>
</dbReference>
<sequence>MKQGEKAENCHYLTQKEVEYLNLAIEAKNFLKVPIYSSTIKTKTGLVFSNEKAVTLVTANYPYTQAVIAEIMLRAKIDFNMLIIDTEGYSVDMAVYLGLFNAKRIEEQIAELERVDKKKIVIPGLAEKAKKEIENLIGFAILGPICCAELPIFLLKNGLLR</sequence>
<keyword evidence="1" id="KW-1133">Transmembrane helix</keyword>